<evidence type="ECO:0000313" key="10">
    <source>
        <dbReference type="EMBL" id="JAC82943.1"/>
    </source>
</evidence>
<reference evidence="9" key="1">
    <citation type="submission" date="2014-05" db="EMBL/GenBank/DDBJ databases">
        <title>The transcriptome of the halophilic microalga Tetraselmis sp. GSL018 isolated from the Great Salt Lake, Utah.</title>
        <authorList>
            <person name="Jinkerson R.E."/>
            <person name="D'Adamo S."/>
            <person name="Posewitz M.C."/>
        </authorList>
    </citation>
    <scope>NUCLEOTIDE SEQUENCE</scope>
    <source>
        <strain evidence="9">GSL018</strain>
    </source>
</reference>
<organism evidence="9">
    <name type="scientific">Tetraselmis sp. GSL018</name>
    <dbReference type="NCBI Taxonomy" id="582737"/>
    <lineage>
        <taxon>Eukaryota</taxon>
        <taxon>Viridiplantae</taxon>
        <taxon>Chlorophyta</taxon>
        <taxon>core chlorophytes</taxon>
        <taxon>Chlorodendrophyceae</taxon>
        <taxon>Chlorodendrales</taxon>
        <taxon>Chlorodendraceae</taxon>
        <taxon>Tetraselmis</taxon>
    </lineage>
</organism>
<dbReference type="AlphaFoldDB" id="A0A061SE02"/>
<evidence type="ECO:0000259" key="7">
    <source>
        <dbReference type="Pfam" id="PF05460"/>
    </source>
</evidence>
<evidence type="ECO:0000256" key="4">
    <source>
        <dbReference type="ARBA" id="ARBA00023125"/>
    </source>
</evidence>
<evidence type="ECO:0000256" key="6">
    <source>
        <dbReference type="SAM" id="MobiDB-lite"/>
    </source>
</evidence>
<evidence type="ECO:0000256" key="2">
    <source>
        <dbReference type="ARBA" id="ARBA00010840"/>
    </source>
</evidence>
<proteinExistence type="inferred from homology"/>
<dbReference type="EMBL" id="GBEZ01002547">
    <property type="protein sequence ID" value="JAC82518.1"/>
    <property type="molecule type" value="Transcribed_RNA"/>
</dbReference>
<dbReference type="EMBL" id="GBEZ01002084">
    <property type="protein sequence ID" value="JAC82943.1"/>
    <property type="molecule type" value="Transcribed_RNA"/>
</dbReference>
<sequence>MSNSIIDVIAKRIFGSGDPNVRRICDKAKELDRRISVKISQGLGEGEVCRPVVCLELAAKTLNIFLKPEPCFSAASGAPEKLYRRTLLLVQKLLGIRQRVTARELVEQFQCVRLEAAVQRTVDAFKERYRKALGEGDRGAADFGRPVFVVAAFYLVAKKHKVPRVDRPDLLRLAVADEAEFSKTVNSIMDLCYDFVGVSRSKRAAEDVKQNRELLDRARFHGASCEAAQLDPTDPLQKNAENKAVRQWKEKIVQDISTRHSKGNEENRNPKKLRQGTLGFIQQPQKQLAR</sequence>
<dbReference type="GO" id="GO:0006270">
    <property type="term" value="P:DNA replication initiation"/>
    <property type="evidence" value="ECO:0007669"/>
    <property type="project" value="TreeGrafter"/>
</dbReference>
<comment type="similarity">
    <text evidence="2">Belongs to the ORC6 family.</text>
</comment>
<evidence type="ECO:0000256" key="1">
    <source>
        <dbReference type="ARBA" id="ARBA00004123"/>
    </source>
</evidence>
<comment type="subcellular location">
    <subcellularLocation>
        <location evidence="1">Nucleus</location>
    </subcellularLocation>
</comment>
<feature type="compositionally biased region" description="Polar residues" evidence="6">
    <location>
        <begin position="280"/>
        <end position="290"/>
    </location>
</feature>
<keyword evidence="3" id="KW-0235">DNA replication</keyword>
<dbReference type="PANTHER" id="PTHR13394:SF0">
    <property type="entry name" value="ORIGIN RECOGNITION COMPLEX SUBUNIT 6"/>
    <property type="match status" value="1"/>
</dbReference>
<dbReference type="CDD" id="cd11583">
    <property type="entry name" value="Orc6_mid"/>
    <property type="match status" value="1"/>
</dbReference>
<dbReference type="InterPro" id="IPR054113">
    <property type="entry name" value="ORC6_cyclin-like_2nd"/>
</dbReference>
<dbReference type="GO" id="GO:0003677">
    <property type="term" value="F:DNA binding"/>
    <property type="evidence" value="ECO:0007669"/>
    <property type="project" value="UniProtKB-KW"/>
</dbReference>
<keyword evidence="5" id="KW-0539">Nucleus</keyword>
<protein>
    <submittedName>
        <fullName evidence="9">Origin recognition complex subunit 6</fullName>
    </submittedName>
</protein>
<accession>A0A061SE02</accession>
<dbReference type="Pfam" id="PF05460">
    <property type="entry name" value="ORC6"/>
    <property type="match status" value="1"/>
</dbReference>
<evidence type="ECO:0000256" key="5">
    <source>
        <dbReference type="ARBA" id="ARBA00023242"/>
    </source>
</evidence>
<dbReference type="InterPro" id="IPR020529">
    <property type="entry name" value="ORC6_met/pln"/>
</dbReference>
<keyword evidence="4" id="KW-0238">DNA-binding</keyword>
<evidence type="ECO:0000256" key="3">
    <source>
        <dbReference type="ARBA" id="ARBA00022705"/>
    </source>
</evidence>
<name>A0A061SE02_9CHLO</name>
<dbReference type="GO" id="GO:0005664">
    <property type="term" value="C:nuclear origin of replication recognition complex"/>
    <property type="evidence" value="ECO:0007669"/>
    <property type="project" value="InterPro"/>
</dbReference>
<dbReference type="Pfam" id="PF21913">
    <property type="entry name" value="ORC6_2nd"/>
    <property type="match status" value="1"/>
</dbReference>
<feature type="region of interest" description="Disordered" evidence="6">
    <location>
        <begin position="253"/>
        <end position="290"/>
    </location>
</feature>
<dbReference type="Gene3D" id="1.10.472.10">
    <property type="entry name" value="Cyclin-like"/>
    <property type="match status" value="1"/>
</dbReference>
<dbReference type="PANTHER" id="PTHR13394">
    <property type="entry name" value="ORIGIN RECOGNITION COMPLEX SUBUNIT 6"/>
    <property type="match status" value="1"/>
</dbReference>
<dbReference type="InterPro" id="IPR008721">
    <property type="entry name" value="ORC6_cyclin_first"/>
</dbReference>
<evidence type="ECO:0000313" key="9">
    <source>
        <dbReference type="EMBL" id="JAC82518.1"/>
    </source>
</evidence>
<feature type="domain" description="ORC6 first cyclin-like" evidence="7">
    <location>
        <begin position="20"/>
        <end position="96"/>
    </location>
</feature>
<gene>
    <name evidence="9" type="primary">ORC6</name>
    <name evidence="10" type="ORF">TSPGSL018_4504</name>
    <name evidence="9" type="ORF">TSPGSL018_5558</name>
</gene>
<evidence type="ECO:0000259" key="8">
    <source>
        <dbReference type="Pfam" id="PF21913"/>
    </source>
</evidence>
<feature type="domain" description="ORC6 second cyclin-like" evidence="8">
    <location>
        <begin position="100"/>
        <end position="190"/>
    </location>
</feature>